<proteinExistence type="predicted"/>
<protein>
    <recommendedName>
        <fullName evidence="2">DUF262 domain-containing protein</fullName>
    </recommendedName>
</protein>
<sequence>MMAVGKIREENIPVINYTEEVKEGDVSDNQDVQRYFCSDDPFVNGIGVTVLTGDYLPPLILAEVPIKDGIVQKYIGDGLQRTTALMQIRYGNYKFTKNIEDSEIEYQSKVLDENGVAVRDEDGNFVWEKKIFDIKNKTYDDFPKELKKRFDNYQLRIVTYQNCTMEKVSKLVRKLNNHKGMNASQKALTWIPTYARQAKNIGEEGFFKNSMVYSPTDRKNGNYIQLVCNSVMALFHIDEFKKDSKSANAMLEEKSNHQEFETVRNILQRMEKCCGSSCKDVFVKKDISTWVVVFDKFSRLNLPDSKFAEFVQAIPTKLHNVKVGDWSYDLLYKEPGTTGKKLVAQKIDTYTALMMDYLHITEKQTENNSIDNVELSEEITPLQFIRENISERVSEDDVDDYYTLMDDFKNLDGVNKESPFFDYHNELAFLGMIAYSFKSDKDLDNWLVTYTNKDISYSHDQVANLDNMLADFKEFDKKLIPKLSA</sequence>
<accession>A0A8S5NHU5</accession>
<evidence type="ECO:0008006" key="2">
    <source>
        <dbReference type="Google" id="ProtNLM"/>
    </source>
</evidence>
<name>A0A8S5NHU5_9CAUD</name>
<evidence type="ECO:0000313" key="1">
    <source>
        <dbReference type="EMBL" id="DAD94397.1"/>
    </source>
</evidence>
<dbReference type="EMBL" id="BK015176">
    <property type="protein sequence ID" value="DAD94397.1"/>
    <property type="molecule type" value="Genomic_DNA"/>
</dbReference>
<reference evidence="1" key="1">
    <citation type="journal article" date="2021" name="Proc. Natl. Acad. Sci. U.S.A.">
        <title>A Catalog of Tens of Thousands of Viruses from Human Metagenomes Reveals Hidden Associations with Chronic Diseases.</title>
        <authorList>
            <person name="Tisza M.J."/>
            <person name="Buck C.B."/>
        </authorList>
    </citation>
    <scope>NUCLEOTIDE SEQUENCE</scope>
    <source>
        <strain evidence="1">CttFh17</strain>
    </source>
</reference>
<organism evidence="1">
    <name type="scientific">Siphoviridae sp. cttFh17</name>
    <dbReference type="NCBI Taxonomy" id="2826491"/>
    <lineage>
        <taxon>Viruses</taxon>
        <taxon>Duplodnaviria</taxon>
        <taxon>Heunggongvirae</taxon>
        <taxon>Uroviricota</taxon>
        <taxon>Caudoviricetes</taxon>
    </lineage>
</organism>